<dbReference type="AlphaFoldDB" id="A0A645JB30"/>
<evidence type="ECO:0000313" key="1">
    <source>
        <dbReference type="EMBL" id="MPN60626.1"/>
    </source>
</evidence>
<proteinExistence type="predicted"/>
<accession>A0A645JB30</accession>
<sequence length="98" mass="11228">MILDKRVRHKDIGSDLAAPADFFLITLDIFNFIEMLTLFDLNQFGLQHTHGHLAVLMLASLHLTRYNDTRRDMGQTHSGRRFIDFLSACTAGSVIIYF</sequence>
<gene>
    <name evidence="1" type="ORF">SDC9_208355</name>
</gene>
<dbReference type="EMBL" id="VSSQ01136142">
    <property type="protein sequence ID" value="MPN60626.1"/>
    <property type="molecule type" value="Genomic_DNA"/>
</dbReference>
<protein>
    <submittedName>
        <fullName evidence="1">Uncharacterized protein</fullName>
    </submittedName>
</protein>
<name>A0A645JB30_9ZZZZ</name>
<comment type="caution">
    <text evidence="1">The sequence shown here is derived from an EMBL/GenBank/DDBJ whole genome shotgun (WGS) entry which is preliminary data.</text>
</comment>
<organism evidence="1">
    <name type="scientific">bioreactor metagenome</name>
    <dbReference type="NCBI Taxonomy" id="1076179"/>
    <lineage>
        <taxon>unclassified sequences</taxon>
        <taxon>metagenomes</taxon>
        <taxon>ecological metagenomes</taxon>
    </lineage>
</organism>
<reference evidence="1" key="1">
    <citation type="submission" date="2019-08" db="EMBL/GenBank/DDBJ databases">
        <authorList>
            <person name="Kucharzyk K."/>
            <person name="Murdoch R.W."/>
            <person name="Higgins S."/>
            <person name="Loffler F."/>
        </authorList>
    </citation>
    <scope>NUCLEOTIDE SEQUENCE</scope>
</reference>